<dbReference type="Pfam" id="PF22636">
    <property type="entry name" value="FlK"/>
    <property type="match status" value="1"/>
</dbReference>
<sequence>MKSNTLRIGLTGVASAIVGKENTADKFEKEMVPAFATPMLVSLMDNAAFYAVKNHLADGYESVGTRISISHIAATPPGMKVTARATLVEIYRNRLVFEAEAFDEIEKIGEGKLERFVVRRDSFLKKLDQKTRIISK</sequence>
<dbReference type="Gene3D" id="3.10.129.10">
    <property type="entry name" value="Hotdog Thioesterase"/>
    <property type="match status" value="1"/>
</dbReference>
<feature type="domain" description="Fluoroacetyl-CoA-specific thioesterase-like" evidence="2">
    <location>
        <begin position="18"/>
        <end position="120"/>
    </location>
</feature>
<dbReference type="EC" id="3.1.2.29" evidence="3"/>
<accession>A0A7T1F3L0</accession>
<dbReference type="AlphaFoldDB" id="A0A7T1F3L0"/>
<dbReference type="EMBL" id="CP065383">
    <property type="protein sequence ID" value="QPM68775.1"/>
    <property type="molecule type" value="Genomic_DNA"/>
</dbReference>
<evidence type="ECO:0000313" key="3">
    <source>
        <dbReference type="EMBL" id="QPM68775.1"/>
    </source>
</evidence>
<organism evidence="3 4">
    <name type="scientific">Atribacter laminatus</name>
    <dbReference type="NCBI Taxonomy" id="2847778"/>
    <lineage>
        <taxon>Bacteria</taxon>
        <taxon>Pseudomonadati</taxon>
        <taxon>Atribacterota</taxon>
        <taxon>Atribacteria</taxon>
        <taxon>Atribacterales</taxon>
        <taxon>Atribacteraceae</taxon>
        <taxon>Atribacter</taxon>
    </lineage>
</organism>
<dbReference type="InterPro" id="IPR054485">
    <property type="entry name" value="FlK-like_dom"/>
</dbReference>
<dbReference type="CDD" id="cd03443">
    <property type="entry name" value="PaaI_thioesterase"/>
    <property type="match status" value="1"/>
</dbReference>
<dbReference type="InterPro" id="IPR025540">
    <property type="entry name" value="FlK"/>
</dbReference>
<feature type="binding site" evidence="1">
    <location>
        <position position="64"/>
    </location>
    <ligand>
        <name>CoA</name>
        <dbReference type="ChEBI" id="CHEBI:57287"/>
    </ligand>
</feature>
<dbReference type="Proteomes" id="UP000594463">
    <property type="component" value="Chromosome"/>
</dbReference>
<evidence type="ECO:0000313" key="4">
    <source>
        <dbReference type="Proteomes" id="UP000594463"/>
    </source>
</evidence>
<dbReference type="SUPFAM" id="SSF54637">
    <property type="entry name" value="Thioesterase/thiol ester dehydrase-isomerase"/>
    <property type="match status" value="1"/>
</dbReference>
<dbReference type="GO" id="GO:0016787">
    <property type="term" value="F:hydrolase activity"/>
    <property type="evidence" value="ECO:0007669"/>
    <property type="project" value="UniProtKB-KW"/>
</dbReference>
<dbReference type="KEGG" id="alam:RT761_01999"/>
<evidence type="ECO:0000256" key="1">
    <source>
        <dbReference type="PIRSR" id="PIRSR014972-2"/>
    </source>
</evidence>
<reference evidence="3 4" key="1">
    <citation type="journal article" date="2021" name="Nat. Commun.">
        <title>Isolation of a member of the candidate phylum Atribacteria reveals a unique cell membrane structure.</title>
        <authorList>
            <person name="Taiki K."/>
            <person name="Nobu M.K."/>
            <person name="Kusada H."/>
            <person name="Meng X.-Y."/>
            <person name="Hosoki N."/>
            <person name="Uematsu K."/>
            <person name="Yoshioka H."/>
            <person name="Kamagata Y."/>
            <person name="Tamaki H."/>
        </authorList>
    </citation>
    <scope>NUCLEOTIDE SEQUENCE [LARGE SCALE GENOMIC DNA]</scope>
    <source>
        <strain evidence="3 4">RT761</strain>
    </source>
</reference>
<keyword evidence="3" id="KW-0378">Hydrolase</keyword>
<gene>
    <name evidence="3" type="primary">flK</name>
    <name evidence="3" type="ORF">RT761_01999</name>
</gene>
<dbReference type="PANTHER" id="PTHR36934:SF1">
    <property type="entry name" value="THIOESTERASE DOMAIN-CONTAINING PROTEIN"/>
    <property type="match status" value="1"/>
</dbReference>
<dbReference type="RefSeq" id="WP_218111268.1">
    <property type="nucleotide sequence ID" value="NZ_CP065383.1"/>
</dbReference>
<proteinExistence type="predicted"/>
<keyword evidence="4" id="KW-1185">Reference proteome</keyword>
<dbReference type="PANTHER" id="PTHR36934">
    <property type="entry name" value="BLR0278 PROTEIN"/>
    <property type="match status" value="1"/>
</dbReference>
<name>A0A7T1F3L0_ATRLM</name>
<dbReference type="PIRSF" id="PIRSF014972">
    <property type="entry name" value="FlK"/>
    <property type="match status" value="1"/>
</dbReference>
<feature type="binding site" evidence="1">
    <location>
        <position position="115"/>
    </location>
    <ligand>
        <name>substrate</name>
    </ligand>
</feature>
<dbReference type="InterPro" id="IPR029069">
    <property type="entry name" value="HotDog_dom_sf"/>
</dbReference>
<evidence type="ECO:0000259" key="2">
    <source>
        <dbReference type="Pfam" id="PF22636"/>
    </source>
</evidence>
<protein>
    <submittedName>
        <fullName evidence="3">Fluoroacetyl-CoA thioesterase</fullName>
        <ecNumber evidence="3">3.1.2.29</ecNumber>
    </submittedName>
</protein>
<feature type="binding site" evidence="1">
    <location>
        <position position="64"/>
    </location>
    <ligand>
        <name>substrate</name>
    </ligand>
</feature>